<dbReference type="Pfam" id="PF04865">
    <property type="entry name" value="Baseplate_J"/>
    <property type="match status" value="1"/>
</dbReference>
<reference evidence="3" key="1">
    <citation type="journal article" date="2009" name="Environ. Microbiol. Rep.">
        <title>Isolation and genomic characterization of the first phage infecting Iodobacteria: ?PLPE, a myovirus having a novel set of features.</title>
        <authorList>
            <person name="Leblanc C."/>
            <person name="Caumont-Sarcos A."/>
            <person name="Comeau A.M."/>
            <person name="Krisch H.M."/>
        </authorList>
    </citation>
    <scope>NUCLEOTIDE SEQUENCE [LARGE SCALE GENOMIC DNA]</scope>
</reference>
<proteinExistence type="predicted"/>
<feature type="domain" description="Baseplate protein J-like barrel" evidence="1">
    <location>
        <begin position="95"/>
        <end position="176"/>
    </location>
</feature>
<evidence type="ECO:0000259" key="1">
    <source>
        <dbReference type="Pfam" id="PF04865"/>
    </source>
</evidence>
<accession>B5AX80</accession>
<dbReference type="OrthoDB" id="2155at10239"/>
<keyword evidence="3" id="KW-1185">Reference proteome</keyword>
<dbReference type="EMBL" id="EU876853">
    <property type="protein sequence ID" value="ACG60383.1"/>
    <property type="molecule type" value="Genomic_DNA"/>
</dbReference>
<dbReference type="Proteomes" id="UP000001862">
    <property type="component" value="Segment"/>
</dbReference>
<gene>
    <name evidence="2" type="ORF">phiPLPE_61</name>
</gene>
<evidence type="ECO:0000313" key="3">
    <source>
        <dbReference type="Proteomes" id="UP000001862"/>
    </source>
</evidence>
<name>B5AX80_9CAUD</name>
<organism evidence="2 3">
    <name type="scientific">Iodobacter phage PhiPLPE</name>
    <dbReference type="NCBI Taxonomy" id="551895"/>
    <lineage>
        <taxon>Viruses</taxon>
        <taxon>Duplodnaviria</taxon>
        <taxon>Heunggongvirae</taxon>
        <taxon>Uroviricota</taxon>
        <taxon>Caudoviricetes</taxon>
        <taxon>Iodovirus</taxon>
        <taxon>Iodovirus PLPE</taxon>
    </lineage>
</organism>
<sequence>MAEITTTGYKLKTQNEYFEEERARYLAIDPKWNLDPSTPDGLKLASDAEIWAGLDEIGQQAYNSKDPAKAKGYDLDVIANITGTRRSLGTPSTVTLTLSGVAGTVIIAGQRVESVENGSRWSTNANVTIGSGGTVSVSATCLTLGAIQASPATITRIIDTVGGWQGVTNAAAAVTGFNKQTDQQLRIERAKAVGRPGNNQIDSMLGELLSVDGVRRCVIYENDTNATDANGLPAHNIAVIADGGTDDAVAMAVYLKKNPGCGLHQAGTPFAVTVVSPSHPQNTKLIKFSRPIDVNMTVVVAVKSDGSLPSNVGDLIAEAIMNYAAGDFVAAQCGYSVLGFDIGETVPYTRLYAPVMQVLGQYGNSYITSLTLNGGTANVEIAFNQLSRWATSRITVTVA</sequence>
<dbReference type="InterPro" id="IPR006949">
    <property type="entry name" value="Barrel_Baseplate_J-like"/>
</dbReference>
<dbReference type="GeneID" id="6779528"/>
<dbReference type="RefSeq" id="YP_002128495.1">
    <property type="nucleotide sequence ID" value="NC_011142.1"/>
</dbReference>
<protein>
    <submittedName>
        <fullName evidence="2">Gp61 putative baseplate protein</fullName>
    </submittedName>
</protein>
<dbReference type="KEGG" id="vg:6779528"/>
<evidence type="ECO:0000313" key="2">
    <source>
        <dbReference type="EMBL" id="ACG60383.1"/>
    </source>
</evidence>